<reference evidence="11" key="1">
    <citation type="submission" date="2021-01" db="EMBL/GenBank/DDBJ databases">
        <authorList>
            <person name="Corre E."/>
            <person name="Pelletier E."/>
            <person name="Niang G."/>
            <person name="Scheremetjew M."/>
            <person name="Finn R."/>
            <person name="Kale V."/>
            <person name="Holt S."/>
            <person name="Cochrane G."/>
            <person name="Meng A."/>
            <person name="Brown T."/>
            <person name="Cohen L."/>
        </authorList>
    </citation>
    <scope>NUCLEOTIDE SEQUENCE</scope>
    <source>
        <strain evidence="11">CCMP645</strain>
    </source>
</reference>
<feature type="domain" description="ABC transporter" evidence="9">
    <location>
        <begin position="219"/>
        <end position="455"/>
    </location>
</feature>
<dbReference type="InterPro" id="IPR039421">
    <property type="entry name" value="Type_1_exporter"/>
</dbReference>
<dbReference type="GO" id="GO:0005524">
    <property type="term" value="F:ATP binding"/>
    <property type="evidence" value="ECO:0007669"/>
    <property type="project" value="UniProtKB-KW"/>
</dbReference>
<dbReference type="SUPFAM" id="SSF90123">
    <property type="entry name" value="ABC transporter transmembrane region"/>
    <property type="match status" value="1"/>
</dbReference>
<name>A0A7S4F8U8_CHRCT</name>
<keyword evidence="2" id="KW-0813">Transport</keyword>
<feature type="transmembrane region" description="Helical" evidence="8">
    <location>
        <begin position="121"/>
        <end position="145"/>
    </location>
</feature>
<keyword evidence="4" id="KW-0547">Nucleotide-binding</keyword>
<evidence type="ECO:0000256" key="8">
    <source>
        <dbReference type="SAM" id="Phobius"/>
    </source>
</evidence>
<dbReference type="PANTHER" id="PTHR43394">
    <property type="entry name" value="ATP-DEPENDENT PERMEASE MDL1, MITOCHONDRIAL"/>
    <property type="match status" value="1"/>
</dbReference>
<dbReference type="AlphaFoldDB" id="A0A7S4F8U8"/>
<accession>A0A7S4F8U8</accession>
<feature type="domain" description="ABC transmembrane type-1" evidence="10">
    <location>
        <begin position="1"/>
        <end position="186"/>
    </location>
</feature>
<evidence type="ECO:0000256" key="2">
    <source>
        <dbReference type="ARBA" id="ARBA00022448"/>
    </source>
</evidence>
<evidence type="ECO:0000259" key="9">
    <source>
        <dbReference type="PROSITE" id="PS50893"/>
    </source>
</evidence>
<dbReference type="SMART" id="SM00382">
    <property type="entry name" value="AAA"/>
    <property type="match status" value="1"/>
</dbReference>
<keyword evidence="5" id="KW-0067">ATP-binding</keyword>
<comment type="subcellular location">
    <subcellularLocation>
        <location evidence="1">Mitochondrion inner membrane</location>
        <topology evidence="1">Multi-pass membrane protein</topology>
    </subcellularLocation>
</comment>
<dbReference type="InterPro" id="IPR003439">
    <property type="entry name" value="ABC_transporter-like_ATP-bd"/>
</dbReference>
<dbReference type="PROSITE" id="PS50893">
    <property type="entry name" value="ABC_TRANSPORTER_2"/>
    <property type="match status" value="1"/>
</dbReference>
<proteinExistence type="predicted"/>
<evidence type="ECO:0000313" key="11">
    <source>
        <dbReference type="EMBL" id="CAE0779581.1"/>
    </source>
</evidence>
<protein>
    <recommendedName>
        <fullName evidence="12">Bile salt export pump</fullName>
    </recommendedName>
</protein>
<feature type="transmembrane region" description="Helical" evidence="8">
    <location>
        <begin position="157"/>
        <end position="177"/>
    </location>
</feature>
<evidence type="ECO:0000256" key="1">
    <source>
        <dbReference type="ARBA" id="ARBA00004448"/>
    </source>
</evidence>
<organism evidence="11">
    <name type="scientific">Chrysotila carterae</name>
    <name type="common">Marine alga</name>
    <name type="synonym">Syracosphaera carterae</name>
    <dbReference type="NCBI Taxonomy" id="13221"/>
    <lineage>
        <taxon>Eukaryota</taxon>
        <taxon>Haptista</taxon>
        <taxon>Haptophyta</taxon>
        <taxon>Prymnesiophyceae</taxon>
        <taxon>Isochrysidales</taxon>
        <taxon>Isochrysidaceae</taxon>
        <taxon>Chrysotila</taxon>
    </lineage>
</organism>
<dbReference type="PROSITE" id="PS50929">
    <property type="entry name" value="ABC_TM1F"/>
    <property type="match status" value="1"/>
</dbReference>
<dbReference type="InterPro" id="IPR017871">
    <property type="entry name" value="ABC_transporter-like_CS"/>
</dbReference>
<dbReference type="GO" id="GO:0015421">
    <property type="term" value="F:ABC-type oligopeptide transporter activity"/>
    <property type="evidence" value="ECO:0007669"/>
    <property type="project" value="TreeGrafter"/>
</dbReference>
<dbReference type="InterPro" id="IPR027417">
    <property type="entry name" value="P-loop_NTPase"/>
</dbReference>
<evidence type="ECO:0000259" key="10">
    <source>
        <dbReference type="PROSITE" id="PS50929"/>
    </source>
</evidence>
<evidence type="ECO:0000256" key="7">
    <source>
        <dbReference type="ARBA" id="ARBA00023136"/>
    </source>
</evidence>
<dbReference type="InterPro" id="IPR036640">
    <property type="entry name" value="ABC1_TM_sf"/>
</dbReference>
<dbReference type="Gene3D" id="1.20.1560.10">
    <property type="entry name" value="ABC transporter type 1, transmembrane domain"/>
    <property type="match status" value="1"/>
</dbReference>
<feature type="transmembrane region" description="Helical" evidence="8">
    <location>
        <begin position="44"/>
        <end position="64"/>
    </location>
</feature>
<keyword evidence="7 8" id="KW-0472">Membrane</keyword>
<dbReference type="Gene3D" id="3.40.50.300">
    <property type="entry name" value="P-loop containing nucleotide triphosphate hydrolases"/>
    <property type="match status" value="1"/>
</dbReference>
<dbReference type="EMBL" id="HBIZ01050373">
    <property type="protein sequence ID" value="CAE0779581.1"/>
    <property type="molecule type" value="Transcribed_RNA"/>
</dbReference>
<dbReference type="PROSITE" id="PS00211">
    <property type="entry name" value="ABC_TRANSPORTER_1"/>
    <property type="match status" value="1"/>
</dbReference>
<feature type="transmembrane region" description="Helical" evidence="8">
    <location>
        <begin position="21"/>
        <end position="38"/>
    </location>
</feature>
<gene>
    <name evidence="11" type="ORF">PCAR00345_LOCUS32220</name>
</gene>
<dbReference type="GO" id="GO:0090374">
    <property type="term" value="P:oligopeptide export from mitochondrion"/>
    <property type="evidence" value="ECO:0007669"/>
    <property type="project" value="TreeGrafter"/>
</dbReference>
<evidence type="ECO:0008006" key="12">
    <source>
        <dbReference type="Google" id="ProtNLM"/>
    </source>
</evidence>
<dbReference type="GO" id="GO:0005743">
    <property type="term" value="C:mitochondrial inner membrane"/>
    <property type="evidence" value="ECO:0007669"/>
    <property type="project" value="UniProtKB-SubCell"/>
</dbReference>
<sequence length="525" mass="56489">MNRLASDTTVIQSAVTINVSMGLRFGAQALIGMVLIFFESWKLSLVMLAVVPAIAFVAVAYGRFMKKVSKRYQAALAQASSVAQEALSSVRTVRSFAMEVREAKRYVSSVDESYGIGRQKALAYGLFGSIIGTVGQFAIILVLWYGGGLVIRGEMTLAALTSFLLYTIMIAACLGGLSDLFSSMMNALGSSVRVFQLLDRRPRLALTGGLKLDDVRGRIEFRQVSFAYPSRAESAVLDAVDLLIEPGSVVALCGPSGSGKSTVVGLIEKWYEPQQGTILLDGTPLSLVDASWWRRQVALVAQEPVLFACSIAENIGYGLAAVTPDAVEAAADTANAAAFIRAFPNGFDTRVGERGLQLSGGQKQRIAIARALLIDPKMLLLDEATSALDAESEHVVQEAIDRLMAERTTVVVAHRLSTVRGADCICVVSKGKIIERGRHEDLIAQVLSQLLEAGRATSLSLLPRCELCLRHSEILSASVLFSPSMHKHAQEVKTCIYTFAPVLPTVSRKGGSAHCVLFRALRAEC</sequence>
<dbReference type="InterPro" id="IPR003593">
    <property type="entry name" value="AAA+_ATPase"/>
</dbReference>
<evidence type="ECO:0000256" key="6">
    <source>
        <dbReference type="ARBA" id="ARBA00022989"/>
    </source>
</evidence>
<dbReference type="PANTHER" id="PTHR43394:SF1">
    <property type="entry name" value="ATP-BINDING CASSETTE SUB-FAMILY B MEMBER 10, MITOCHONDRIAL"/>
    <property type="match status" value="1"/>
</dbReference>
<evidence type="ECO:0000256" key="5">
    <source>
        <dbReference type="ARBA" id="ARBA00022840"/>
    </source>
</evidence>
<dbReference type="SUPFAM" id="SSF52540">
    <property type="entry name" value="P-loop containing nucleoside triphosphate hydrolases"/>
    <property type="match status" value="1"/>
</dbReference>
<dbReference type="Pfam" id="PF00005">
    <property type="entry name" value="ABC_tran"/>
    <property type="match status" value="1"/>
</dbReference>
<keyword evidence="6 8" id="KW-1133">Transmembrane helix</keyword>
<dbReference type="GO" id="GO:0016887">
    <property type="term" value="F:ATP hydrolysis activity"/>
    <property type="evidence" value="ECO:0007669"/>
    <property type="project" value="InterPro"/>
</dbReference>
<keyword evidence="3 8" id="KW-0812">Transmembrane</keyword>
<dbReference type="Pfam" id="PF00664">
    <property type="entry name" value="ABC_membrane"/>
    <property type="match status" value="1"/>
</dbReference>
<evidence type="ECO:0000256" key="4">
    <source>
        <dbReference type="ARBA" id="ARBA00022741"/>
    </source>
</evidence>
<evidence type="ECO:0000256" key="3">
    <source>
        <dbReference type="ARBA" id="ARBA00022692"/>
    </source>
</evidence>
<dbReference type="FunFam" id="3.40.50.300:FF:000403">
    <property type="entry name" value="ATP-binding cassette sub-family B member 8, mitochondrial"/>
    <property type="match status" value="1"/>
</dbReference>
<dbReference type="InterPro" id="IPR011527">
    <property type="entry name" value="ABC1_TM_dom"/>
</dbReference>